<keyword evidence="1" id="KW-0812">Transmembrane</keyword>
<dbReference type="OrthoDB" id="4244043at2"/>
<reference evidence="3" key="1">
    <citation type="submission" date="2020-01" db="EMBL/GenBank/DDBJ databases">
        <title>Whole-genome analyses of novel actinobacteria.</title>
        <authorList>
            <person name="Sahin N."/>
        </authorList>
    </citation>
    <scope>NUCLEOTIDE SEQUENCE</scope>
    <source>
        <strain evidence="3">YC537</strain>
    </source>
</reference>
<organism evidence="3 4">
    <name type="scientific">Streptomyces boluensis</name>
    <dbReference type="NCBI Taxonomy" id="1775135"/>
    <lineage>
        <taxon>Bacteria</taxon>
        <taxon>Bacillati</taxon>
        <taxon>Actinomycetota</taxon>
        <taxon>Actinomycetes</taxon>
        <taxon>Kitasatosporales</taxon>
        <taxon>Streptomycetaceae</taxon>
        <taxon>Streptomyces</taxon>
    </lineage>
</organism>
<dbReference type="EMBL" id="JAAAHS010000146">
    <property type="protein sequence ID" value="NBE53510.1"/>
    <property type="molecule type" value="Genomic_DNA"/>
</dbReference>
<accession>A0A964US98</accession>
<evidence type="ECO:0000313" key="4">
    <source>
        <dbReference type="Proteomes" id="UP000598297"/>
    </source>
</evidence>
<dbReference type="AlphaFoldDB" id="A0A964US98"/>
<dbReference type="Pfam" id="PF04892">
    <property type="entry name" value="VanZ"/>
    <property type="match status" value="1"/>
</dbReference>
<feature type="domain" description="VanZ-like" evidence="2">
    <location>
        <begin position="79"/>
        <end position="153"/>
    </location>
</feature>
<dbReference type="Proteomes" id="UP000598297">
    <property type="component" value="Unassembled WGS sequence"/>
</dbReference>
<dbReference type="InterPro" id="IPR006976">
    <property type="entry name" value="VanZ-like"/>
</dbReference>
<keyword evidence="4" id="KW-1185">Reference proteome</keyword>
<keyword evidence="1" id="KW-1133">Transmembrane helix</keyword>
<proteinExistence type="predicted"/>
<evidence type="ECO:0000256" key="1">
    <source>
        <dbReference type="SAM" id="Phobius"/>
    </source>
</evidence>
<feature type="transmembrane region" description="Helical" evidence="1">
    <location>
        <begin position="6"/>
        <end position="25"/>
    </location>
</feature>
<protein>
    <recommendedName>
        <fullName evidence="2">VanZ-like domain-containing protein</fullName>
    </recommendedName>
</protein>
<dbReference type="RefSeq" id="WP_161699479.1">
    <property type="nucleotide sequence ID" value="NZ_JAAAHS010000146.1"/>
</dbReference>
<gene>
    <name evidence="3" type="ORF">GUY60_19190</name>
</gene>
<comment type="caution">
    <text evidence="3">The sequence shown here is derived from an EMBL/GenBank/DDBJ whole genome shotgun (WGS) entry which is preliminary data.</text>
</comment>
<sequence length="171" mass="18045">MPTQQHTAVMAGFSVVLVALAFTAWRPMVRRTGRPSRATLGMLLAAAVCVSLTLPDQVQAGVVDRLHACVSGASARTFPGGPAHHAVNVVLWIPLGLFGALATRRPLVVTAVGSLAWVLIETAQTLDPIRSCQPVDWANNTAGILVGAVLGWLLVRRRSTPEGLRASTTKP</sequence>
<keyword evidence="1" id="KW-0472">Membrane</keyword>
<evidence type="ECO:0000259" key="2">
    <source>
        <dbReference type="Pfam" id="PF04892"/>
    </source>
</evidence>
<name>A0A964US98_9ACTN</name>
<evidence type="ECO:0000313" key="3">
    <source>
        <dbReference type="EMBL" id="NBE53510.1"/>
    </source>
</evidence>